<evidence type="ECO:0000256" key="2">
    <source>
        <dbReference type="ARBA" id="ARBA00022490"/>
    </source>
</evidence>
<dbReference type="HAMAP" id="MF_00305">
    <property type="entry name" value="SRP19"/>
    <property type="match status" value="1"/>
</dbReference>
<reference evidence="6" key="1">
    <citation type="journal article" date="2014" name="Genome Announc.">
        <title>Genome sequence of the yeast Cyberlindnera fabianii (Hansenula fabianii).</title>
        <authorList>
            <person name="Freel K.C."/>
            <person name="Sarilar V."/>
            <person name="Neuveglise C."/>
            <person name="Devillers H."/>
            <person name="Friedrich A."/>
            <person name="Schacherer J."/>
        </authorList>
    </citation>
    <scope>NUCLEOTIDE SEQUENCE</scope>
    <source>
        <strain evidence="6">YJS4271</strain>
    </source>
</reference>
<reference evidence="8" key="2">
    <citation type="journal article" date="2017" name="Genome Announc.">
        <title>Genome sequences of Cyberlindnera fabianii 65, Pichia kudriavzevii 129, and Saccharomyces cerevisiae 131 isolated from fermented masau fruits in Zimbabwe.</title>
        <authorList>
            <person name="van Rijswijck I.M.H."/>
            <person name="Derks M.F.L."/>
            <person name="Abee T."/>
            <person name="de Ridder D."/>
            <person name="Smid E.J."/>
        </authorList>
    </citation>
    <scope>NUCLEOTIDE SEQUENCE [LARGE SCALE GENOMIC DNA]</scope>
    <source>
        <strain evidence="8">65</strain>
    </source>
</reference>
<keyword evidence="4" id="KW-0687">Ribonucleoprotein</keyword>
<dbReference type="InterPro" id="IPR022938">
    <property type="entry name" value="SRP19_arc-type"/>
</dbReference>
<gene>
    <name evidence="7" type="ORF">BON22_3412</name>
    <name evidence="6" type="ORF">CYFA0S_02e09384g</name>
</gene>
<evidence type="ECO:0000256" key="4">
    <source>
        <dbReference type="ARBA" id="ARBA00023274"/>
    </source>
</evidence>
<evidence type="ECO:0000256" key="1">
    <source>
        <dbReference type="ARBA" id="ARBA00004496"/>
    </source>
</evidence>
<feature type="compositionally biased region" description="Basic residues" evidence="5">
    <location>
        <begin position="248"/>
        <end position="259"/>
    </location>
</feature>
<dbReference type="AlphaFoldDB" id="A0A061APA8"/>
<dbReference type="InterPro" id="IPR002778">
    <property type="entry name" value="Signal_recog_particle_SRP19"/>
</dbReference>
<keyword evidence="8" id="KW-1185">Reference proteome</keyword>
<comment type="subcellular location">
    <subcellularLocation>
        <location evidence="1">Cytoplasm</location>
    </subcellularLocation>
</comment>
<reference evidence="7" key="3">
    <citation type="submission" date="2017-01" db="EMBL/GenBank/DDBJ databases">
        <authorList>
            <person name="Mah S.A."/>
            <person name="Swanson W.J."/>
            <person name="Moy G.W."/>
            <person name="Vacquier V.D."/>
        </authorList>
    </citation>
    <scope>NUCLEOTIDE SEQUENCE [LARGE SCALE GENOMIC DNA]</scope>
    <source>
        <strain evidence="7">65</strain>
    </source>
</reference>
<dbReference type="Proteomes" id="UP000189513">
    <property type="component" value="Unassembled WGS sequence"/>
</dbReference>
<dbReference type="FunFam" id="3.30.56.30:FF:000003">
    <property type="entry name" value="Signal recognition particle SEC65 subunit"/>
    <property type="match status" value="1"/>
</dbReference>
<protein>
    <submittedName>
        <fullName evidence="6">CYFA0S02e09384g1_1</fullName>
    </submittedName>
    <submittedName>
        <fullName evidence="7">Signal recognition particle SEC65 subunit</fullName>
    </submittedName>
</protein>
<evidence type="ECO:0000313" key="7">
    <source>
        <dbReference type="EMBL" id="ONH66787.1"/>
    </source>
</evidence>
<dbReference type="PANTHER" id="PTHR17453:SF0">
    <property type="entry name" value="SIGNAL RECOGNITION PARTICLE 19 KDA PROTEIN"/>
    <property type="match status" value="1"/>
</dbReference>
<organism evidence="6">
    <name type="scientific">Cyberlindnera fabianii</name>
    <name type="common">Yeast</name>
    <name type="synonym">Hansenula fabianii</name>
    <dbReference type="NCBI Taxonomy" id="36022"/>
    <lineage>
        <taxon>Eukaryota</taxon>
        <taxon>Fungi</taxon>
        <taxon>Dikarya</taxon>
        <taxon>Ascomycota</taxon>
        <taxon>Saccharomycotina</taxon>
        <taxon>Saccharomycetes</taxon>
        <taxon>Phaffomycetales</taxon>
        <taxon>Phaffomycetaceae</taxon>
        <taxon>Cyberlindnera</taxon>
    </lineage>
</organism>
<dbReference type="EMBL" id="LK052887">
    <property type="protein sequence ID" value="CDR38954.1"/>
    <property type="molecule type" value="Genomic_DNA"/>
</dbReference>
<dbReference type="OMA" id="IPKVKGF"/>
<dbReference type="SUPFAM" id="SSF69695">
    <property type="entry name" value="SRP19"/>
    <property type="match status" value="1"/>
</dbReference>
<accession>A0A061APA8</accession>
<dbReference type="GO" id="GO:0005786">
    <property type="term" value="C:signal recognition particle, endoplasmic reticulum targeting"/>
    <property type="evidence" value="ECO:0007669"/>
    <property type="project" value="UniProtKB-KW"/>
</dbReference>
<dbReference type="STRING" id="36022.A0A061APA8"/>
<evidence type="ECO:0000256" key="5">
    <source>
        <dbReference type="SAM" id="MobiDB-lite"/>
    </source>
</evidence>
<dbReference type="EMBL" id="MPUK01000006">
    <property type="protein sequence ID" value="ONH66787.1"/>
    <property type="molecule type" value="Genomic_DNA"/>
</dbReference>
<name>A0A061APA8_CYBFA</name>
<dbReference type="GO" id="GO:0008312">
    <property type="term" value="F:7S RNA binding"/>
    <property type="evidence" value="ECO:0007669"/>
    <property type="project" value="InterPro"/>
</dbReference>
<proteinExistence type="inferred from homology"/>
<evidence type="ECO:0000313" key="8">
    <source>
        <dbReference type="Proteomes" id="UP000189513"/>
    </source>
</evidence>
<sequence>MPKLEEISDDDIDNMDMDLAEFDPSLRTPLAPKLEKTIVRSQDQEDEPPLFPKSSPADDLDDFEGEFPRGKRFTEAEMEALKSLQLLYPCYFDKNRSHKEGRRVPLSLAVENPLAVDIAEACSALFLKAVYEPEKSHPQDFGNPGRVRVAIKHQGKPESIMVNNKKHLLIKIAERMQKNPTTLETVKKLPVPQDFKGVEIKELPKVKGFKMNSIVPVFSRYTLGHPMVKSIYEARPEEPETPVQKALPKQKNKYMHVRR</sequence>
<dbReference type="OrthoDB" id="2190947at2759"/>
<dbReference type="Pfam" id="PF01922">
    <property type="entry name" value="SRP19"/>
    <property type="match status" value="1"/>
</dbReference>
<dbReference type="Gene3D" id="3.30.56.30">
    <property type="entry name" value="Signal recognition particle, SRP19-like subunit"/>
    <property type="match status" value="1"/>
</dbReference>
<evidence type="ECO:0000256" key="3">
    <source>
        <dbReference type="ARBA" id="ARBA00023135"/>
    </source>
</evidence>
<keyword evidence="2" id="KW-0963">Cytoplasm</keyword>
<dbReference type="VEuPathDB" id="FungiDB:BON22_3412"/>
<keyword evidence="3" id="KW-0733">Signal recognition particle</keyword>
<dbReference type="GO" id="GO:0006617">
    <property type="term" value="P:SRP-dependent cotranslational protein targeting to membrane, signal sequence recognition"/>
    <property type="evidence" value="ECO:0007669"/>
    <property type="project" value="TreeGrafter"/>
</dbReference>
<feature type="region of interest" description="Disordered" evidence="5">
    <location>
        <begin position="39"/>
        <end position="62"/>
    </location>
</feature>
<dbReference type="InterPro" id="IPR036521">
    <property type="entry name" value="SRP19-like_sf"/>
</dbReference>
<dbReference type="PANTHER" id="PTHR17453">
    <property type="entry name" value="SIGNAL RECOGNITION PARTICLE 19 KD PROTEIN"/>
    <property type="match status" value="1"/>
</dbReference>
<evidence type="ECO:0000313" key="6">
    <source>
        <dbReference type="EMBL" id="CDR38954.1"/>
    </source>
</evidence>
<feature type="region of interest" description="Disordered" evidence="5">
    <location>
        <begin position="235"/>
        <end position="259"/>
    </location>
</feature>